<dbReference type="CDD" id="cd00054">
    <property type="entry name" value="EGF_CA"/>
    <property type="match status" value="1"/>
</dbReference>
<evidence type="ECO:0000256" key="2">
    <source>
        <dbReference type="ARBA" id="ARBA00006373"/>
    </source>
</evidence>
<evidence type="ECO:0000256" key="5">
    <source>
        <dbReference type="ARBA" id="ARBA00022583"/>
    </source>
</evidence>
<dbReference type="Pfam" id="PF00058">
    <property type="entry name" value="Ldl_recept_b"/>
    <property type="match status" value="5"/>
</dbReference>
<feature type="repeat" description="LDL-receptor class B" evidence="16">
    <location>
        <begin position="506"/>
        <end position="548"/>
    </location>
</feature>
<evidence type="ECO:0000256" key="15">
    <source>
        <dbReference type="PROSITE-ProRule" id="PRU00124"/>
    </source>
</evidence>
<keyword evidence="13" id="KW-0675">Receptor</keyword>
<dbReference type="SMART" id="SM00181">
    <property type="entry name" value="EGF"/>
    <property type="match status" value="4"/>
</dbReference>
<keyword evidence="14" id="KW-0325">Glycoprotein</keyword>
<dbReference type="GO" id="GO:0005886">
    <property type="term" value="C:plasma membrane"/>
    <property type="evidence" value="ECO:0000318"/>
    <property type="project" value="GO_Central"/>
</dbReference>
<feature type="disulfide bond" evidence="15">
    <location>
        <begin position="49"/>
        <end position="67"/>
    </location>
</feature>
<dbReference type="SUPFAM" id="SSF57424">
    <property type="entry name" value="LDL receptor-like module"/>
    <property type="match status" value="6"/>
</dbReference>
<keyword evidence="10" id="KW-1133">Transmembrane helix</keyword>
<feature type="disulfide bond" evidence="15">
    <location>
        <begin position="122"/>
        <end position="134"/>
    </location>
</feature>
<dbReference type="GO" id="GO:0005509">
    <property type="term" value="F:calcium ion binding"/>
    <property type="evidence" value="ECO:0007669"/>
    <property type="project" value="InterPro"/>
</dbReference>
<dbReference type="Pfam" id="PF07645">
    <property type="entry name" value="EGF_CA"/>
    <property type="match status" value="1"/>
</dbReference>
<keyword evidence="3" id="KW-1003">Cell membrane</keyword>
<evidence type="ECO:0000256" key="7">
    <source>
        <dbReference type="ARBA" id="ARBA00022729"/>
    </source>
</evidence>
<sequence length="635" mass="71078">MTCSENEITCGNGICVVKRWVCDQDDDCGDGTDELNCGNKTCAPHEFSCGNGRCISQQWVCDQDNDCGDFSDENHCPPHTCRPNEFTCADKRCILSRWRCDGDRDCADNSDEINCPNSSQYCKSSEYQCSTGECIHKSWVCDGEFDCLNKSDENNCHSSACHISQFTCANKRCIPMRDRCNGNNDCLDNSDEADCRMFSLLATKPPSICKDGEFQCGSSKQCIPESKVCDGSVDCTNSADEPDNCFINECKDNNGPCQHYCNDTKTGYFCSCRPGYKVALDDPKSCRDVDECAIPGSCSQMCFNSKGSYKCTCMEGYRLEPDKKTCKALGDKPFLLFTNRQDIRRLVMDSSDFTQVVPKLRAAIALDYDFATGVIYWSDVIEASIKSAPLNNGSAVETIVNMSLLTPDGIAVDWVNRKLYWTDTGTDVIEVANLDGRERMRLITTGLQEPRAIVVYPAIGYMFWTDWGEEPKIERCGMNGDPKTRLQIVNTNILWPNALTIDYTIDKIWWADAKEHTIECANLDGTARRVITSDSVHHPFAITVFQDYIYWTDWVKESIYKANKFNGKDRSLVCSGLYSPMDIHVYQQQKQPKFSNPCGENNGGCSHTCLLAPLPKSHTCHCPPNINLLEDSATC</sequence>
<evidence type="ECO:0000256" key="14">
    <source>
        <dbReference type="ARBA" id="ARBA00023180"/>
    </source>
</evidence>
<comment type="similarity">
    <text evidence="2">Belongs to the EGF domain peptide family.</text>
</comment>
<keyword evidence="12 15" id="KW-1015">Disulfide bond</keyword>
<feature type="disulfide bond" evidence="15">
    <location>
        <begin position="42"/>
        <end position="54"/>
    </location>
</feature>
<proteinExistence type="inferred from homology"/>
<dbReference type="PROSITE" id="PS01209">
    <property type="entry name" value="LDLRA_1"/>
    <property type="match status" value="4"/>
</dbReference>
<evidence type="ECO:0000256" key="12">
    <source>
        <dbReference type="ARBA" id="ARBA00023157"/>
    </source>
</evidence>
<dbReference type="Gene3D" id="2.120.10.30">
    <property type="entry name" value="TolB, C-terminal domain"/>
    <property type="match status" value="1"/>
</dbReference>
<feature type="disulfide bond" evidence="15">
    <location>
        <begin position="61"/>
        <end position="76"/>
    </location>
</feature>
<feature type="disulfide bond" evidence="15">
    <location>
        <begin position="129"/>
        <end position="147"/>
    </location>
</feature>
<dbReference type="InterPro" id="IPR051221">
    <property type="entry name" value="LDLR-related"/>
</dbReference>
<dbReference type="PRINTS" id="PR00261">
    <property type="entry name" value="LDLRECEPTOR"/>
</dbReference>
<dbReference type="SMART" id="SM00135">
    <property type="entry name" value="LY"/>
    <property type="match status" value="5"/>
</dbReference>
<dbReference type="FunFam" id="4.10.400.10:FF:000011">
    <property type="entry name" value="Low-density lipoprotein receptor-related protein 1"/>
    <property type="match status" value="1"/>
</dbReference>
<dbReference type="EMBL" id="DS469515">
    <property type="protein sequence ID" value="EDO48069.1"/>
    <property type="molecule type" value="Genomic_DNA"/>
</dbReference>
<evidence type="ECO:0000256" key="9">
    <source>
        <dbReference type="ARBA" id="ARBA00022837"/>
    </source>
</evidence>
<feature type="disulfide bond" evidence="15">
    <location>
        <begin position="141"/>
        <end position="156"/>
    </location>
</feature>
<dbReference type="InterPro" id="IPR018097">
    <property type="entry name" value="EGF_Ca-bd_CS"/>
</dbReference>
<keyword evidence="7" id="KW-0732">Signal</keyword>
<dbReference type="FunFam" id="4.10.400.10:FF:000034">
    <property type="entry name" value="Low-density lipoprotein receptor-related protein 2"/>
    <property type="match status" value="1"/>
</dbReference>
<dbReference type="Pfam" id="PF00057">
    <property type="entry name" value="Ldl_recept_a"/>
    <property type="match status" value="6"/>
</dbReference>
<evidence type="ECO:0000256" key="6">
    <source>
        <dbReference type="ARBA" id="ARBA00022692"/>
    </source>
</evidence>
<dbReference type="FunCoup" id="A7RJZ9">
    <property type="interactions" value="213"/>
</dbReference>
<dbReference type="OMA" id="EIGCHIE"/>
<dbReference type="FunFam" id="2.120.10.30:FF:000008">
    <property type="entry name" value="Low-density lipoprotein receptor-related protein 4"/>
    <property type="match status" value="1"/>
</dbReference>
<dbReference type="InterPro" id="IPR011042">
    <property type="entry name" value="6-blade_b-propeller_TolB-like"/>
</dbReference>
<feature type="domain" description="EGF-like" evidence="17">
    <location>
        <begin position="311"/>
        <end position="326"/>
    </location>
</feature>
<dbReference type="PhylomeDB" id="A7RJZ9"/>
<name>A7RJZ9_NEMVE</name>
<dbReference type="HOGENOM" id="CLU_008163_4_0_1"/>
<dbReference type="PROSITE" id="PS01187">
    <property type="entry name" value="EGF_CA"/>
    <property type="match status" value="1"/>
</dbReference>
<keyword evidence="8" id="KW-0677">Repeat</keyword>
<feature type="disulfide bond" evidence="15">
    <location>
        <begin position="3"/>
        <end position="15"/>
    </location>
</feature>
<keyword evidence="5" id="KW-0254">Endocytosis</keyword>
<evidence type="ECO:0000256" key="1">
    <source>
        <dbReference type="ARBA" id="ARBA00004251"/>
    </source>
</evidence>
<evidence type="ECO:0000256" key="10">
    <source>
        <dbReference type="ARBA" id="ARBA00022989"/>
    </source>
</evidence>
<accession>A7RJZ9</accession>
<dbReference type="InterPro" id="IPR000742">
    <property type="entry name" value="EGF"/>
</dbReference>
<dbReference type="FunFam" id="2.10.25.10:FF:000009">
    <property type="entry name" value="Low-density lipoprotein receptor isoform 1"/>
    <property type="match status" value="1"/>
</dbReference>
<feature type="repeat" description="LDL-receptor class B" evidence="16">
    <location>
        <begin position="417"/>
        <end position="459"/>
    </location>
</feature>
<dbReference type="eggNOG" id="KOG1215">
    <property type="taxonomic scope" value="Eukaryota"/>
</dbReference>
<feature type="disulfide bond" evidence="15">
    <location>
        <begin position="88"/>
        <end position="106"/>
    </location>
</feature>
<keyword evidence="4" id="KW-0245">EGF-like domain</keyword>
<dbReference type="InterPro" id="IPR049883">
    <property type="entry name" value="NOTCH1_EGF-like"/>
</dbReference>
<dbReference type="Gene3D" id="4.10.400.10">
    <property type="entry name" value="Low-density Lipoprotein Receptor"/>
    <property type="match status" value="6"/>
</dbReference>
<evidence type="ECO:0000256" key="8">
    <source>
        <dbReference type="ARBA" id="ARBA00022737"/>
    </source>
</evidence>
<feature type="disulfide bond" evidence="15">
    <location>
        <begin position="81"/>
        <end position="93"/>
    </location>
</feature>
<evidence type="ECO:0000256" key="11">
    <source>
        <dbReference type="ARBA" id="ARBA00023136"/>
    </source>
</evidence>
<evidence type="ECO:0000259" key="17">
    <source>
        <dbReference type="PROSITE" id="PS01186"/>
    </source>
</evidence>
<evidence type="ECO:0000256" key="3">
    <source>
        <dbReference type="ARBA" id="ARBA00022475"/>
    </source>
</evidence>
<keyword evidence="19" id="KW-1185">Reference proteome</keyword>
<dbReference type="Pfam" id="PF14670">
    <property type="entry name" value="FXa_inhibition"/>
    <property type="match status" value="2"/>
</dbReference>
<feature type="disulfide bond" evidence="15">
    <location>
        <begin position="180"/>
        <end position="195"/>
    </location>
</feature>
<keyword evidence="11" id="KW-0472">Membrane</keyword>
<dbReference type="SUPFAM" id="SSF57184">
    <property type="entry name" value="Growth factor receptor domain"/>
    <property type="match status" value="1"/>
</dbReference>
<organism evidence="18 19">
    <name type="scientific">Nematostella vectensis</name>
    <name type="common">Starlet sea anemone</name>
    <dbReference type="NCBI Taxonomy" id="45351"/>
    <lineage>
        <taxon>Eukaryota</taxon>
        <taxon>Metazoa</taxon>
        <taxon>Cnidaria</taxon>
        <taxon>Anthozoa</taxon>
        <taxon>Hexacorallia</taxon>
        <taxon>Actiniaria</taxon>
        <taxon>Edwardsiidae</taxon>
        <taxon>Nematostella</taxon>
    </lineage>
</organism>
<feature type="disulfide bond" evidence="15">
    <location>
        <begin position="100"/>
        <end position="115"/>
    </location>
</feature>
<evidence type="ECO:0000256" key="16">
    <source>
        <dbReference type="PROSITE-ProRule" id="PRU00461"/>
    </source>
</evidence>
<dbReference type="InterPro" id="IPR036055">
    <property type="entry name" value="LDL_receptor-like_sf"/>
</dbReference>
<dbReference type="InterPro" id="IPR023415">
    <property type="entry name" value="LDLR_class-A_CS"/>
</dbReference>
<comment type="caution">
    <text evidence="15">Lacks conserved residue(s) required for the propagation of feature annotation.</text>
</comment>
<protein>
    <recommendedName>
        <fullName evidence="17">EGF-like domain-containing protein</fullName>
    </recommendedName>
</protein>
<feature type="disulfide bond" evidence="15">
    <location>
        <begin position="161"/>
        <end position="173"/>
    </location>
</feature>
<dbReference type="AlphaFoldDB" id="A7RJZ9"/>
<dbReference type="GO" id="GO:0006897">
    <property type="term" value="P:endocytosis"/>
    <property type="evidence" value="ECO:0007669"/>
    <property type="project" value="UniProtKB-KW"/>
</dbReference>
<dbReference type="InterPro" id="IPR002172">
    <property type="entry name" value="LDrepeatLR_classA_rpt"/>
</dbReference>
<evidence type="ECO:0000256" key="4">
    <source>
        <dbReference type="ARBA" id="ARBA00022536"/>
    </source>
</evidence>
<dbReference type="PROSITE" id="PS51120">
    <property type="entry name" value="LDLRB"/>
    <property type="match status" value="4"/>
</dbReference>
<feature type="repeat" description="LDL-receptor class B" evidence="16">
    <location>
        <begin position="373"/>
        <end position="416"/>
    </location>
</feature>
<feature type="non-terminal residue" evidence="18">
    <location>
        <position position="635"/>
    </location>
</feature>
<dbReference type="PROSITE" id="PS50068">
    <property type="entry name" value="LDLRA_2"/>
    <property type="match status" value="6"/>
</dbReference>
<evidence type="ECO:0000313" key="19">
    <source>
        <dbReference type="Proteomes" id="UP000001593"/>
    </source>
</evidence>
<dbReference type="CDD" id="cd00112">
    <property type="entry name" value="LDLa"/>
    <property type="match status" value="5"/>
</dbReference>
<dbReference type="InterPro" id="IPR000033">
    <property type="entry name" value="LDLR_classB_rpt"/>
</dbReference>
<gene>
    <name evidence="18" type="ORF">NEMVEDRAFT_v1g178890</name>
</gene>
<dbReference type="SUPFAM" id="SSF63825">
    <property type="entry name" value="YWTD domain"/>
    <property type="match status" value="1"/>
</dbReference>
<keyword evidence="9" id="KW-0106">Calcium</keyword>
<dbReference type="SMART" id="SM00192">
    <property type="entry name" value="LDLa"/>
    <property type="match status" value="6"/>
</dbReference>
<feature type="disulfide bond" evidence="15">
    <location>
        <begin position="168"/>
        <end position="186"/>
    </location>
</feature>
<dbReference type="InterPro" id="IPR000152">
    <property type="entry name" value="EGF-type_Asp/Asn_hydroxyl_site"/>
</dbReference>
<feature type="disulfide bond" evidence="15">
    <location>
        <begin position="22"/>
        <end position="37"/>
    </location>
</feature>
<feature type="repeat" description="LDL-receptor class B" evidence="16">
    <location>
        <begin position="460"/>
        <end position="505"/>
    </location>
</feature>
<feature type="disulfide bond" evidence="15">
    <location>
        <begin position="10"/>
        <end position="28"/>
    </location>
</feature>
<dbReference type="STRING" id="45351.A7RJZ9"/>
<dbReference type="InterPro" id="IPR001881">
    <property type="entry name" value="EGF-like_Ca-bd_dom"/>
</dbReference>
<dbReference type="SMART" id="SM00179">
    <property type="entry name" value="EGF_CA"/>
    <property type="match status" value="2"/>
</dbReference>
<dbReference type="Proteomes" id="UP000001593">
    <property type="component" value="Unassembled WGS sequence"/>
</dbReference>
<dbReference type="PANTHER" id="PTHR22722:SF15">
    <property type="entry name" value="LOW-DENSITY LIPOPROTEIN RECEPTOR-RELATED"/>
    <property type="match status" value="1"/>
</dbReference>
<dbReference type="PROSITE" id="PS00010">
    <property type="entry name" value="ASX_HYDROXYL"/>
    <property type="match status" value="2"/>
</dbReference>
<dbReference type="Gene3D" id="2.10.25.10">
    <property type="entry name" value="Laminin"/>
    <property type="match status" value="2"/>
</dbReference>
<dbReference type="InParanoid" id="A7RJZ9"/>
<keyword evidence="6" id="KW-0812">Transmembrane</keyword>
<evidence type="ECO:0000313" key="18">
    <source>
        <dbReference type="EMBL" id="EDO48069.1"/>
    </source>
</evidence>
<dbReference type="PROSITE" id="PS01186">
    <property type="entry name" value="EGF_2"/>
    <property type="match status" value="1"/>
</dbReference>
<dbReference type="InterPro" id="IPR009030">
    <property type="entry name" value="Growth_fac_rcpt_cys_sf"/>
</dbReference>
<comment type="subcellular location">
    <subcellularLocation>
        <location evidence="1">Cell membrane</location>
        <topology evidence="1">Single-pass type I membrane protein</topology>
    </subcellularLocation>
</comment>
<reference evidence="18 19" key="1">
    <citation type="journal article" date="2007" name="Science">
        <title>Sea anemone genome reveals ancestral eumetazoan gene repertoire and genomic organization.</title>
        <authorList>
            <person name="Putnam N.H."/>
            <person name="Srivastava M."/>
            <person name="Hellsten U."/>
            <person name="Dirks B."/>
            <person name="Chapman J."/>
            <person name="Salamov A."/>
            <person name="Terry A."/>
            <person name="Shapiro H."/>
            <person name="Lindquist E."/>
            <person name="Kapitonov V.V."/>
            <person name="Jurka J."/>
            <person name="Genikhovich G."/>
            <person name="Grigoriev I.V."/>
            <person name="Lucas S.M."/>
            <person name="Steele R.E."/>
            <person name="Finnerty J.R."/>
            <person name="Technau U."/>
            <person name="Martindale M.Q."/>
            <person name="Rokhsar D.S."/>
        </authorList>
    </citation>
    <scope>NUCLEOTIDE SEQUENCE [LARGE SCALE GENOMIC DNA]</scope>
    <source>
        <strain evidence="19">CH2 X CH6</strain>
    </source>
</reference>
<dbReference type="PANTHER" id="PTHR22722">
    <property type="entry name" value="LOW-DENSITY LIPOPROTEIN RECEPTOR-RELATED PROTEIN 2-RELATED"/>
    <property type="match status" value="1"/>
</dbReference>
<dbReference type="FunFam" id="4.10.400.10:FF:000113">
    <property type="entry name" value="Low-density lipoprotein receptor-related protein 8"/>
    <property type="match status" value="1"/>
</dbReference>
<evidence type="ECO:0000256" key="13">
    <source>
        <dbReference type="ARBA" id="ARBA00023170"/>
    </source>
</evidence>